<keyword evidence="2" id="KW-1185">Reference proteome</keyword>
<evidence type="ECO:0008006" key="3">
    <source>
        <dbReference type="Google" id="ProtNLM"/>
    </source>
</evidence>
<sequence>MTTRELNGADLPAALAAAQQALLAAASTGRAADQVWLLPPGTHRISGTLDLGAPGVALTLRGRRTILGLVPVPGSAGSVTALGLGGSAVVLEDVEVTCAPVDADLVGIRLTGSARVAVRRVRVTTLHAATTTGLRLEAPRVELTDTGAADLAATTGPATGVQITAADSPGDAADGIVTGVRISVSRVRGPQARGLSVDAAAGSLTGLTISDTEEPLRISAGVTTAEVHIERLAEADALVAWLAAAQERLVAAPAGSGETWRLPAGSFELDAGLRLGVEGRNLTVTGSRDTELVFGGAAPLPGDLVGLDVRGDRVRVAQVSVRARATGALTGVRATGTVSAHVDDVRVSGLRGADVFGLEVTAPEAALTGVTADDVRATGTTATTLGIGVAVTGDRVGVSRLTVARLRAPLVTGLGLTAAERADVALLRLTDIAGTEAEGAQFRVVGPPDTHRELSLLDVRAEQVRGTGDSAIGLVLFVSGDLGLRGVSVAGVEAATAYGVLAVAAGALDWLGGTVTDIRGVSRGAAGARLLAIPSPSAFTVRDVHVEAVRGAAVGPSAQPSPSWRSWLDRVRPWVGDGTGVGPPGPFATADPTHVDDVAGLHVCAPVDESEPWLESVTDAGEVIVAECVVRRVSGTAVQIDGELRDSELRGVEVWTAIRSGHLAGERIRLAQLTVHRVQTGLQVAAGALTAADSLLTGVVDGAALVPGVQAEVDAALAVFATGAPPPFQLPPEPLYVTPGPVGIPPSVLAGGLAPSVAVDLRLADPTRHALAVRVPGDGDDVPVYLGAHPPDADAHCALRDPDPPLTPVPPPVPPPGPPVDYRARDARGLLGVITDRASRVLPGWAPTGPADQTTMWLELLAARLDQLAYRQEVAVAEGYLGTAQSRRSVEDHARLVDYEPDAGLSATTMVELTLDPEPLGLAGALARTGAVVVPAGTLVVNPDAADRLVVFATEEDLPVDPALAELRPAEPVPVGATSAILAEDLTGLRPGRWLVLLAASDVDVPPHVVRVTAVELGTDTTRVSWDPRRPAPVAYLPGACTVLGNVVPAHHGLPLTPLAAQGAAAVLDDAELLRPWRERLTVRVTGGDTREVDLPWQPVSRHAAGWPLPDHPARTGVPQVRLSVDGEPWTLADDLATLGPGDESFVLRPGHTGGVAAVVGDGVTGTRLPDREVTVEFGVRIGLGAIGNVAAGTLVRLLALGSGGDADLLLGTGDADRVELLRRHLRVTNPVPAIGGRDPEPLERIRYAAPLGVRELLSAVVPADYERLVGALPEVAAARARVRTDAPRPVVRVTLLLRDEDALTVAGPPGEAERLRRWAVARTRLEDVRLLGFDVELVPPRFVPIDLDLSIDAAAWARAETVRAGVVAALAGDGGLLDPDTSGLGGDVHLDAVHRRVLDVPGVDAVRVRRLRRLQPGAADHRTDGVLPVGTEEVAVLRHPYGPTQPQGLLTVEVCGGVP</sequence>
<protein>
    <recommendedName>
        <fullName evidence="3">Baseplate protein J-like domain-containing protein</fullName>
    </recommendedName>
</protein>
<reference evidence="2" key="1">
    <citation type="journal article" date="2019" name="Int. J. Syst. Evol. Microbiol.">
        <title>The Global Catalogue of Microorganisms (GCM) 10K type strain sequencing project: providing services to taxonomists for standard genome sequencing and annotation.</title>
        <authorList>
            <consortium name="The Broad Institute Genomics Platform"/>
            <consortium name="The Broad Institute Genome Sequencing Center for Infectious Disease"/>
            <person name="Wu L."/>
            <person name="Ma J."/>
        </authorList>
    </citation>
    <scope>NUCLEOTIDE SEQUENCE [LARGE SCALE GENOMIC DNA]</scope>
    <source>
        <strain evidence="2">JCM 9458</strain>
    </source>
</reference>
<evidence type="ECO:0000313" key="2">
    <source>
        <dbReference type="Proteomes" id="UP001501676"/>
    </source>
</evidence>
<dbReference type="EMBL" id="BAAAYN010000024">
    <property type="protein sequence ID" value="GAA3389419.1"/>
    <property type="molecule type" value="Genomic_DNA"/>
</dbReference>
<organism evidence="1 2">
    <name type="scientific">Cryptosporangium minutisporangium</name>
    <dbReference type="NCBI Taxonomy" id="113569"/>
    <lineage>
        <taxon>Bacteria</taxon>
        <taxon>Bacillati</taxon>
        <taxon>Actinomycetota</taxon>
        <taxon>Actinomycetes</taxon>
        <taxon>Cryptosporangiales</taxon>
        <taxon>Cryptosporangiaceae</taxon>
        <taxon>Cryptosporangium</taxon>
    </lineage>
</organism>
<accession>A0ABP6SZK8</accession>
<gene>
    <name evidence="1" type="ORF">GCM10020369_39460</name>
</gene>
<dbReference type="Proteomes" id="UP001501676">
    <property type="component" value="Unassembled WGS sequence"/>
</dbReference>
<evidence type="ECO:0000313" key="1">
    <source>
        <dbReference type="EMBL" id="GAA3389419.1"/>
    </source>
</evidence>
<proteinExistence type="predicted"/>
<comment type="caution">
    <text evidence="1">The sequence shown here is derived from an EMBL/GenBank/DDBJ whole genome shotgun (WGS) entry which is preliminary data.</text>
</comment>
<dbReference type="RefSeq" id="WP_345729626.1">
    <property type="nucleotide sequence ID" value="NZ_BAAAYN010000024.1"/>
</dbReference>
<name>A0ABP6SZK8_9ACTN</name>